<dbReference type="AlphaFoldDB" id="A0AAE1DZL0"/>
<feature type="region of interest" description="Disordered" evidence="1">
    <location>
        <begin position="215"/>
        <end position="237"/>
    </location>
</feature>
<organism evidence="2 3">
    <name type="scientific">Elysia crispata</name>
    <name type="common">lettuce slug</name>
    <dbReference type="NCBI Taxonomy" id="231223"/>
    <lineage>
        <taxon>Eukaryota</taxon>
        <taxon>Metazoa</taxon>
        <taxon>Spiralia</taxon>
        <taxon>Lophotrochozoa</taxon>
        <taxon>Mollusca</taxon>
        <taxon>Gastropoda</taxon>
        <taxon>Heterobranchia</taxon>
        <taxon>Euthyneura</taxon>
        <taxon>Panpulmonata</taxon>
        <taxon>Sacoglossa</taxon>
        <taxon>Placobranchoidea</taxon>
        <taxon>Plakobranchidae</taxon>
        <taxon>Elysia</taxon>
    </lineage>
</organism>
<dbReference type="Proteomes" id="UP001283361">
    <property type="component" value="Unassembled WGS sequence"/>
</dbReference>
<sequence length="479" mass="53685">MASVEEEKTLQHIDPDVPWPEQKRHDQGLYECEVWLDSLEVDVRADLTGLEGNKEWKTCEKNPGHKKFIPAPDFSSEHLPEEYRSAEILDLVQSVADLTVRIRVRHTSIDRPDGYPFCNFRGLDVPHTGTGVVTTVCHEDDNYVLASDSDDSDDESVLDEEDDDRDEETKRRDFEAFLQESKKPAFSEEDCPCFDCEDARLYRAKLPAEETAVNMYEGAPGSGSNGEGQKVSKEEKDNGLASVQHGCQVNDISDSDKASNPVSTEKPQDKPCWLVFVETALHVVYDTKEARSTVVDAFYNTNSASARTQTLYGFSVKNRFEEEDRCIFECATHNEELVRRLSAARAKRYKLNKTLGRPLLAQRNQTDSDSNTKDSKSGADNSGKEIANSSLQANRLAIIVGHPHGRSKTITVGQWMHRVKSLESRASVLTHYIYDTPTCKGNSGGTVLTLSAAEDERVTIAIFNHRHRSSTTTPEYGIR</sequence>
<accession>A0AAE1DZL0</accession>
<protein>
    <submittedName>
        <fullName evidence="2">Uncharacterized protein</fullName>
    </submittedName>
</protein>
<proteinExistence type="predicted"/>
<dbReference type="EMBL" id="JAWDGP010001725">
    <property type="protein sequence ID" value="KAK3788851.1"/>
    <property type="molecule type" value="Genomic_DNA"/>
</dbReference>
<evidence type="ECO:0000313" key="2">
    <source>
        <dbReference type="EMBL" id="KAK3788851.1"/>
    </source>
</evidence>
<dbReference type="SUPFAM" id="SSF50494">
    <property type="entry name" value="Trypsin-like serine proteases"/>
    <property type="match status" value="1"/>
</dbReference>
<keyword evidence="3" id="KW-1185">Reference proteome</keyword>
<comment type="caution">
    <text evidence="2">The sequence shown here is derived from an EMBL/GenBank/DDBJ whole genome shotgun (WGS) entry which is preliminary data.</text>
</comment>
<name>A0AAE1DZL0_9GAST</name>
<dbReference type="Gene3D" id="2.40.10.10">
    <property type="entry name" value="Trypsin-like serine proteases"/>
    <property type="match status" value="1"/>
</dbReference>
<reference evidence="2" key="1">
    <citation type="journal article" date="2023" name="G3 (Bethesda)">
        <title>A reference genome for the long-term kleptoplast-retaining sea slug Elysia crispata morphotype clarki.</title>
        <authorList>
            <person name="Eastman K.E."/>
            <person name="Pendleton A.L."/>
            <person name="Shaikh M.A."/>
            <person name="Suttiyut T."/>
            <person name="Ogas R."/>
            <person name="Tomko P."/>
            <person name="Gavelis G."/>
            <person name="Widhalm J.R."/>
            <person name="Wisecaver J.H."/>
        </authorList>
    </citation>
    <scope>NUCLEOTIDE SEQUENCE</scope>
    <source>
        <strain evidence="2">ECLA1</strain>
    </source>
</reference>
<gene>
    <name evidence="2" type="ORF">RRG08_048855</name>
</gene>
<feature type="region of interest" description="Disordered" evidence="1">
    <location>
        <begin position="357"/>
        <end position="385"/>
    </location>
</feature>
<feature type="compositionally biased region" description="Acidic residues" evidence="1">
    <location>
        <begin position="148"/>
        <end position="166"/>
    </location>
</feature>
<evidence type="ECO:0000313" key="3">
    <source>
        <dbReference type="Proteomes" id="UP001283361"/>
    </source>
</evidence>
<feature type="region of interest" description="Disordered" evidence="1">
    <location>
        <begin position="145"/>
        <end position="170"/>
    </location>
</feature>
<evidence type="ECO:0000256" key="1">
    <source>
        <dbReference type="SAM" id="MobiDB-lite"/>
    </source>
</evidence>
<dbReference type="InterPro" id="IPR009003">
    <property type="entry name" value="Peptidase_S1_PA"/>
</dbReference>
<dbReference type="InterPro" id="IPR043504">
    <property type="entry name" value="Peptidase_S1_PA_chymotrypsin"/>
</dbReference>